<feature type="signal peptide" evidence="1">
    <location>
        <begin position="1"/>
        <end position="22"/>
    </location>
</feature>
<protein>
    <recommendedName>
        <fullName evidence="4">Secreted protein</fullName>
    </recommendedName>
</protein>
<evidence type="ECO:0000313" key="3">
    <source>
        <dbReference type="Proteomes" id="UP000681425"/>
    </source>
</evidence>
<reference evidence="2" key="1">
    <citation type="submission" date="2021-04" db="EMBL/GenBank/DDBJ databases">
        <title>Isolation of p-tert-butylphenol degrading bacteria Sphingobium phenoxybenzoativorans Tas13 from active sludge.</title>
        <authorList>
            <person name="Li Y."/>
        </authorList>
    </citation>
    <scope>NUCLEOTIDE SEQUENCE</scope>
    <source>
        <strain evidence="2">Tas13</strain>
    </source>
</reference>
<dbReference type="KEGG" id="spph:KFK14_06510"/>
<dbReference type="Proteomes" id="UP000681425">
    <property type="component" value="Chromosome"/>
</dbReference>
<evidence type="ECO:0008006" key="4">
    <source>
        <dbReference type="Google" id="ProtNLM"/>
    </source>
</evidence>
<gene>
    <name evidence="2" type="ORF">KFK14_06510</name>
</gene>
<evidence type="ECO:0000313" key="2">
    <source>
        <dbReference type="EMBL" id="QUT07070.1"/>
    </source>
</evidence>
<keyword evidence="1" id="KW-0732">Signal</keyword>
<dbReference type="AlphaFoldDB" id="A0A975K967"/>
<name>A0A975K967_9SPHN</name>
<accession>A0A975K967</accession>
<sequence>MARISALALASMIVLAPVSLHAADEPAKADPASDKAKSDRVICKTTEELGTRLKRNRVCKTAAEWNTERQENRAMLQRMQTNKSCGVDGC</sequence>
<proteinExistence type="predicted"/>
<keyword evidence="3" id="KW-1185">Reference proteome</keyword>
<dbReference type="EMBL" id="CP073910">
    <property type="protein sequence ID" value="QUT07070.1"/>
    <property type="molecule type" value="Genomic_DNA"/>
</dbReference>
<evidence type="ECO:0000256" key="1">
    <source>
        <dbReference type="SAM" id="SignalP"/>
    </source>
</evidence>
<organism evidence="2 3">
    <name type="scientific">Sphingobium phenoxybenzoativorans</name>
    <dbReference type="NCBI Taxonomy" id="1592790"/>
    <lineage>
        <taxon>Bacteria</taxon>
        <taxon>Pseudomonadati</taxon>
        <taxon>Pseudomonadota</taxon>
        <taxon>Alphaproteobacteria</taxon>
        <taxon>Sphingomonadales</taxon>
        <taxon>Sphingomonadaceae</taxon>
        <taxon>Sphingobium</taxon>
    </lineage>
</organism>
<dbReference type="RefSeq" id="WP_212610302.1">
    <property type="nucleotide sequence ID" value="NZ_CP073910.1"/>
</dbReference>
<feature type="chain" id="PRO_5037560747" description="Secreted protein" evidence="1">
    <location>
        <begin position="23"/>
        <end position="90"/>
    </location>
</feature>